<gene>
    <name evidence="1" type="ORF">MSG28_013755</name>
</gene>
<evidence type="ECO:0000313" key="2">
    <source>
        <dbReference type="Proteomes" id="UP001064048"/>
    </source>
</evidence>
<comment type="caution">
    <text evidence="1">The sequence shown here is derived from an EMBL/GenBank/DDBJ whole genome shotgun (WGS) entry which is preliminary data.</text>
</comment>
<proteinExistence type="predicted"/>
<keyword evidence="2" id="KW-1185">Reference proteome</keyword>
<protein>
    <submittedName>
        <fullName evidence="1">Uncharacterized protein</fullName>
    </submittedName>
</protein>
<dbReference type="EMBL" id="CM046124">
    <property type="protein sequence ID" value="KAI8432805.1"/>
    <property type="molecule type" value="Genomic_DNA"/>
</dbReference>
<organism evidence="1 2">
    <name type="scientific">Choristoneura fumiferana</name>
    <name type="common">Spruce budworm moth</name>
    <name type="synonym">Archips fumiferana</name>
    <dbReference type="NCBI Taxonomy" id="7141"/>
    <lineage>
        <taxon>Eukaryota</taxon>
        <taxon>Metazoa</taxon>
        <taxon>Ecdysozoa</taxon>
        <taxon>Arthropoda</taxon>
        <taxon>Hexapoda</taxon>
        <taxon>Insecta</taxon>
        <taxon>Pterygota</taxon>
        <taxon>Neoptera</taxon>
        <taxon>Endopterygota</taxon>
        <taxon>Lepidoptera</taxon>
        <taxon>Glossata</taxon>
        <taxon>Ditrysia</taxon>
        <taxon>Tortricoidea</taxon>
        <taxon>Tortricidae</taxon>
        <taxon>Tortricinae</taxon>
        <taxon>Choristoneura</taxon>
    </lineage>
</organism>
<evidence type="ECO:0000313" key="1">
    <source>
        <dbReference type="EMBL" id="KAI8432805.1"/>
    </source>
</evidence>
<accession>A0ACC0K969</accession>
<name>A0ACC0K969_CHOFU</name>
<reference evidence="1 2" key="1">
    <citation type="journal article" date="2022" name="Genome Biol. Evol.">
        <title>The Spruce Budworm Genome: Reconstructing the Evolutionary History of Antifreeze Proteins.</title>
        <authorList>
            <person name="Beliveau C."/>
            <person name="Gagne P."/>
            <person name="Picq S."/>
            <person name="Vernygora O."/>
            <person name="Keeling C.I."/>
            <person name="Pinkney K."/>
            <person name="Doucet D."/>
            <person name="Wen F."/>
            <person name="Johnston J.S."/>
            <person name="Maaroufi H."/>
            <person name="Boyle B."/>
            <person name="Laroche J."/>
            <person name="Dewar K."/>
            <person name="Juretic N."/>
            <person name="Blackburn G."/>
            <person name="Nisole A."/>
            <person name="Brunet B."/>
            <person name="Brandao M."/>
            <person name="Lumley L."/>
            <person name="Duan J."/>
            <person name="Quan G."/>
            <person name="Lucarotti C.J."/>
            <person name="Roe A.D."/>
            <person name="Sperling F.A.H."/>
            <person name="Levesque R.C."/>
            <person name="Cusson M."/>
        </authorList>
    </citation>
    <scope>NUCLEOTIDE SEQUENCE [LARGE SCALE GENOMIC DNA]</scope>
    <source>
        <strain evidence="1">Glfc:IPQL:Cfum</strain>
    </source>
</reference>
<dbReference type="Proteomes" id="UP001064048">
    <property type="component" value="Chromosome 24"/>
</dbReference>
<sequence>MVPRNRRNTTSFSQKAALAMVPISSRGTRTTNELNDCDGVMQTRHIQCRIRRGWPQPGAWIRFCRATLTLAKFLASLAFILHQCEPLLIHFIAQGLVRRRSSPRFSSLRRRRRPAGRGGSAGRVSIPAPSWLLVNCQWRGVNIIVRHSEKSPHSKMIYCSLIIIIIITTMNYNSPLASTARNSHDVSFSVLPWTTNCMKLRFRKAEPADPWHNGSVCLTNALLEKPTMRNGQCLCHALLINRHLFKQQKFTQPTGIADEACPGVHTWTYGCEIRIRWNTGAFGCEIRIRWKPSGGGGSMDFCQGNQSEIGKTHCVAVINGAAPECGTLLLRCATRCRIDGQVFSAVYCTMWQSAVLRRRAISRTGGYYETGKSRASAWPAPRRLKLRRRTMAQSNHGDVDVAAREVFPGHDD</sequence>